<accession>A0AAN9L732</accession>
<dbReference type="SUPFAM" id="SSF49764">
    <property type="entry name" value="HSP20-like chaperones"/>
    <property type="match status" value="1"/>
</dbReference>
<organism evidence="8 9">
    <name type="scientific">Canavalia gladiata</name>
    <name type="common">Sword bean</name>
    <name type="synonym">Dolichos gladiatus</name>
    <dbReference type="NCBI Taxonomy" id="3824"/>
    <lineage>
        <taxon>Eukaryota</taxon>
        <taxon>Viridiplantae</taxon>
        <taxon>Streptophyta</taxon>
        <taxon>Embryophyta</taxon>
        <taxon>Tracheophyta</taxon>
        <taxon>Spermatophyta</taxon>
        <taxon>Magnoliopsida</taxon>
        <taxon>eudicotyledons</taxon>
        <taxon>Gunneridae</taxon>
        <taxon>Pentapetalae</taxon>
        <taxon>rosids</taxon>
        <taxon>fabids</taxon>
        <taxon>Fabales</taxon>
        <taxon>Fabaceae</taxon>
        <taxon>Papilionoideae</taxon>
        <taxon>50 kb inversion clade</taxon>
        <taxon>NPAAA clade</taxon>
        <taxon>indigoferoid/millettioid clade</taxon>
        <taxon>Phaseoleae</taxon>
        <taxon>Canavalia</taxon>
    </lineage>
</organism>
<dbReference type="Gene3D" id="2.60.40.790">
    <property type="match status" value="1"/>
</dbReference>
<feature type="region of interest" description="Disordered" evidence="6">
    <location>
        <begin position="107"/>
        <end position="172"/>
    </location>
</feature>
<comment type="similarity">
    <text evidence="4 5">Belongs to the small heat shock protein (HSP20) family.</text>
</comment>
<keyword evidence="2" id="KW-0472">Membrane</keyword>
<evidence type="ECO:0000256" key="4">
    <source>
        <dbReference type="PROSITE-ProRule" id="PRU00285"/>
    </source>
</evidence>
<protein>
    <recommendedName>
        <fullName evidence="7">SHSP domain-containing protein</fullName>
    </recommendedName>
</protein>
<evidence type="ECO:0000256" key="1">
    <source>
        <dbReference type="ARBA" id="ARBA00004162"/>
    </source>
</evidence>
<dbReference type="PANTHER" id="PTHR43670:SF130">
    <property type="entry name" value="INACTIVE PROTEIN RESTRICTED TEV MOVEMENT 2-LIKE"/>
    <property type="match status" value="1"/>
</dbReference>
<feature type="compositionally biased region" description="Basic and acidic residues" evidence="6">
    <location>
        <begin position="157"/>
        <end position="166"/>
    </location>
</feature>
<comment type="subcellular location">
    <subcellularLocation>
        <location evidence="1">Cell membrane</location>
        <topology evidence="1">Single-pass membrane protein</topology>
    </subcellularLocation>
</comment>
<name>A0AAN9L732_CANGL</name>
<dbReference type="PANTHER" id="PTHR43670">
    <property type="entry name" value="HEAT SHOCK PROTEIN 26"/>
    <property type="match status" value="1"/>
</dbReference>
<dbReference type="PROSITE" id="PS01031">
    <property type="entry name" value="SHSP"/>
    <property type="match status" value="1"/>
</dbReference>
<proteinExistence type="inferred from homology"/>
<evidence type="ECO:0000313" key="9">
    <source>
        <dbReference type="Proteomes" id="UP001367508"/>
    </source>
</evidence>
<evidence type="ECO:0000256" key="3">
    <source>
        <dbReference type="ARBA" id="ARBA00022821"/>
    </source>
</evidence>
<evidence type="ECO:0000256" key="2">
    <source>
        <dbReference type="ARBA" id="ARBA00022475"/>
    </source>
</evidence>
<dbReference type="Proteomes" id="UP001367508">
    <property type="component" value="Unassembled WGS sequence"/>
</dbReference>
<feature type="domain" description="SHSP" evidence="7">
    <location>
        <begin position="18"/>
        <end position="122"/>
    </location>
</feature>
<dbReference type="EMBL" id="JAYMYQ010000005">
    <property type="protein sequence ID" value="KAK7330389.1"/>
    <property type="molecule type" value="Genomic_DNA"/>
</dbReference>
<evidence type="ECO:0000313" key="8">
    <source>
        <dbReference type="EMBL" id="KAK7330389.1"/>
    </source>
</evidence>
<evidence type="ECO:0000256" key="6">
    <source>
        <dbReference type="SAM" id="MobiDB-lite"/>
    </source>
</evidence>
<dbReference type="InterPro" id="IPR002068">
    <property type="entry name" value="A-crystallin/Hsp20_dom"/>
</dbReference>
<keyword evidence="9" id="KW-1185">Reference proteome</keyword>
<reference evidence="8 9" key="1">
    <citation type="submission" date="2024-01" db="EMBL/GenBank/DDBJ databases">
        <title>The genomes of 5 underutilized Papilionoideae crops provide insights into root nodulation and disease resistanc.</title>
        <authorList>
            <person name="Jiang F."/>
        </authorList>
    </citation>
    <scope>NUCLEOTIDE SEQUENCE [LARGE SCALE GENOMIC DNA]</scope>
    <source>
        <strain evidence="8">LVBAO_FW01</strain>
        <tissue evidence="8">Leaves</tissue>
    </source>
</reference>
<dbReference type="Pfam" id="PF00011">
    <property type="entry name" value="HSP20"/>
    <property type="match status" value="1"/>
</dbReference>
<feature type="compositionally biased region" description="Basic and acidic residues" evidence="6">
    <location>
        <begin position="124"/>
        <end position="150"/>
    </location>
</feature>
<dbReference type="GO" id="GO:0005886">
    <property type="term" value="C:plasma membrane"/>
    <property type="evidence" value="ECO:0007669"/>
    <property type="project" value="UniProtKB-SubCell"/>
</dbReference>
<dbReference type="GO" id="GO:0006952">
    <property type="term" value="P:defense response"/>
    <property type="evidence" value="ECO:0007669"/>
    <property type="project" value="UniProtKB-KW"/>
</dbReference>
<dbReference type="GO" id="GO:0034605">
    <property type="term" value="P:cellular response to heat"/>
    <property type="evidence" value="ECO:0007669"/>
    <property type="project" value="TreeGrafter"/>
</dbReference>
<evidence type="ECO:0000256" key="5">
    <source>
        <dbReference type="RuleBase" id="RU003616"/>
    </source>
</evidence>
<dbReference type="InterPro" id="IPR008978">
    <property type="entry name" value="HSP20-like_chaperone"/>
</dbReference>
<keyword evidence="3" id="KW-0611">Plant defense</keyword>
<comment type="caution">
    <text evidence="8">The sequence shown here is derived from an EMBL/GenBank/DDBJ whole genome shotgun (WGS) entry which is preliminary data.</text>
</comment>
<keyword evidence="2" id="KW-1003">Cell membrane</keyword>
<dbReference type="AlphaFoldDB" id="A0AAN9L732"/>
<gene>
    <name evidence="8" type="ORF">VNO77_24583</name>
</gene>
<evidence type="ECO:0000259" key="7">
    <source>
        <dbReference type="PROSITE" id="PS01031"/>
    </source>
</evidence>
<sequence>MASARGTRVGVRTSVRTPVVEKIVPNSGWTEDSAGHYLLVDLPEFRKEEVKLQVDSYGRILVTGERQANERKRVHFWLAFPVPVDSDMDKIAGKFDGGILYVTVPKQIPPESKGSETEIAGNDEVERTEENDSHAHNTDEGNGKVERAEENDSQAHNADEGRRDPSQHGNNTVQEVRRIENEHIGDFPEQAIRKWEQESTLRRSAVEVLRKNKGIVITAVIAFSLGLLVSRKFSTAS</sequence>